<reference evidence="1" key="1">
    <citation type="submission" date="2014-09" db="EMBL/GenBank/DDBJ databases">
        <authorList>
            <person name="Magalhaes I.L.F."/>
            <person name="Oliveira U."/>
            <person name="Santos F.R."/>
            <person name="Vidigal T.H.D.A."/>
            <person name="Brescovit A.D."/>
            <person name="Santos A.J."/>
        </authorList>
    </citation>
    <scope>NUCLEOTIDE SEQUENCE</scope>
    <source>
        <tissue evidence="1">Shoot tissue taken approximately 20 cm above the soil surface</tissue>
    </source>
</reference>
<accession>A0A0A9ARR3</accession>
<dbReference type="AlphaFoldDB" id="A0A0A9ARR3"/>
<evidence type="ECO:0000313" key="1">
    <source>
        <dbReference type="EMBL" id="JAD49777.1"/>
    </source>
</evidence>
<proteinExistence type="predicted"/>
<sequence length="42" mass="4702">MAQWLACYKCQGSSFGPNCFSKSDIPDQMTQDSLVHIDSQFS</sequence>
<reference evidence="1" key="2">
    <citation type="journal article" date="2015" name="Data Brief">
        <title>Shoot transcriptome of the giant reed, Arundo donax.</title>
        <authorList>
            <person name="Barrero R.A."/>
            <person name="Guerrero F.D."/>
            <person name="Moolhuijzen P."/>
            <person name="Goolsby J.A."/>
            <person name="Tidwell J."/>
            <person name="Bellgard S.E."/>
            <person name="Bellgard M.I."/>
        </authorList>
    </citation>
    <scope>NUCLEOTIDE SEQUENCE</scope>
    <source>
        <tissue evidence="1">Shoot tissue taken approximately 20 cm above the soil surface</tissue>
    </source>
</reference>
<protein>
    <submittedName>
        <fullName evidence="1">Uncharacterized protein</fullName>
    </submittedName>
</protein>
<organism evidence="1">
    <name type="scientific">Arundo donax</name>
    <name type="common">Giant reed</name>
    <name type="synonym">Donax arundinaceus</name>
    <dbReference type="NCBI Taxonomy" id="35708"/>
    <lineage>
        <taxon>Eukaryota</taxon>
        <taxon>Viridiplantae</taxon>
        <taxon>Streptophyta</taxon>
        <taxon>Embryophyta</taxon>
        <taxon>Tracheophyta</taxon>
        <taxon>Spermatophyta</taxon>
        <taxon>Magnoliopsida</taxon>
        <taxon>Liliopsida</taxon>
        <taxon>Poales</taxon>
        <taxon>Poaceae</taxon>
        <taxon>PACMAD clade</taxon>
        <taxon>Arundinoideae</taxon>
        <taxon>Arundineae</taxon>
        <taxon>Arundo</taxon>
    </lineage>
</organism>
<dbReference type="EMBL" id="GBRH01248118">
    <property type="protein sequence ID" value="JAD49777.1"/>
    <property type="molecule type" value="Transcribed_RNA"/>
</dbReference>
<name>A0A0A9ARR3_ARUDO</name>